<dbReference type="EMBL" id="BK032497">
    <property type="protein sequence ID" value="DAF42963.1"/>
    <property type="molecule type" value="Genomic_DNA"/>
</dbReference>
<reference evidence="1" key="1">
    <citation type="journal article" date="2021" name="Proc. Natl. Acad. Sci. U.S.A.">
        <title>A Catalog of Tens of Thousands of Viruses from Human Metagenomes Reveals Hidden Associations with Chronic Diseases.</title>
        <authorList>
            <person name="Tisza M.J."/>
            <person name="Buck C.B."/>
        </authorList>
    </citation>
    <scope>NUCLEOTIDE SEQUENCE</scope>
    <source>
        <strain evidence="1">CtHip2</strain>
    </source>
</reference>
<name>A0A8S5RWT0_9CAUD</name>
<proteinExistence type="predicted"/>
<sequence length="126" mass="14179">MFKKGLILATVLGGVVAVTTAKYLKEKFEEAEAEKETIIGYRFSVESKSENSIAYKEVESYDVDSLYKAVEEAVAEGYISEFEFITESGSYDNVDSILVYDNEDTPSHLHFYQDGEDLVIEAHIRA</sequence>
<accession>A0A8S5RWT0</accession>
<evidence type="ECO:0000313" key="1">
    <source>
        <dbReference type="EMBL" id="DAF42963.1"/>
    </source>
</evidence>
<organism evidence="1">
    <name type="scientific">Siphoviridae sp. ctHip2</name>
    <dbReference type="NCBI Taxonomy" id="2827830"/>
    <lineage>
        <taxon>Viruses</taxon>
        <taxon>Duplodnaviria</taxon>
        <taxon>Heunggongvirae</taxon>
        <taxon>Uroviricota</taxon>
        <taxon>Caudoviricetes</taxon>
    </lineage>
</organism>
<protein>
    <submittedName>
        <fullName evidence="1">Uncharacterized protein</fullName>
    </submittedName>
</protein>